<keyword evidence="1" id="KW-1133">Transmembrane helix</keyword>
<dbReference type="EMBL" id="FNKP01000002">
    <property type="protein sequence ID" value="SDR33216.1"/>
    <property type="molecule type" value="Genomic_DNA"/>
</dbReference>
<feature type="transmembrane region" description="Helical" evidence="1">
    <location>
        <begin position="161"/>
        <end position="182"/>
    </location>
</feature>
<organism evidence="2 3">
    <name type="scientific">Paraburkholderia fungorum</name>
    <dbReference type="NCBI Taxonomy" id="134537"/>
    <lineage>
        <taxon>Bacteria</taxon>
        <taxon>Pseudomonadati</taxon>
        <taxon>Pseudomonadota</taxon>
        <taxon>Betaproteobacteria</taxon>
        <taxon>Burkholderiales</taxon>
        <taxon>Burkholderiaceae</taxon>
        <taxon>Paraburkholderia</taxon>
    </lineage>
</organism>
<dbReference type="AlphaFoldDB" id="A0A1H1I799"/>
<name>A0A1H1I799_9BURK</name>
<dbReference type="RefSeq" id="WP_074769120.1">
    <property type="nucleotide sequence ID" value="NZ_FNKP01000002.1"/>
</dbReference>
<feature type="transmembrane region" description="Helical" evidence="1">
    <location>
        <begin position="132"/>
        <end position="155"/>
    </location>
</feature>
<evidence type="ECO:0000313" key="3">
    <source>
        <dbReference type="Proteomes" id="UP000183487"/>
    </source>
</evidence>
<accession>A0A1H1I799</accession>
<dbReference type="OrthoDB" id="978987at2"/>
<evidence type="ECO:0008006" key="4">
    <source>
        <dbReference type="Google" id="ProtNLM"/>
    </source>
</evidence>
<dbReference type="Proteomes" id="UP000183487">
    <property type="component" value="Unassembled WGS sequence"/>
</dbReference>
<feature type="transmembrane region" description="Helical" evidence="1">
    <location>
        <begin position="45"/>
        <end position="64"/>
    </location>
</feature>
<evidence type="ECO:0000256" key="1">
    <source>
        <dbReference type="SAM" id="Phobius"/>
    </source>
</evidence>
<keyword evidence="3" id="KW-1185">Reference proteome</keyword>
<keyword evidence="1" id="KW-0472">Membrane</keyword>
<protein>
    <recommendedName>
        <fullName evidence="4">VIT family protein</fullName>
    </recommendedName>
</protein>
<feature type="transmembrane region" description="Helical" evidence="1">
    <location>
        <begin position="12"/>
        <end position="33"/>
    </location>
</feature>
<evidence type="ECO:0000313" key="2">
    <source>
        <dbReference type="EMBL" id="SDR33216.1"/>
    </source>
</evidence>
<sequence>MQREVLLDPIDRVSEILFGLIMAVTIVGSASIASTSATPGRVATVAALGCNIAWGLVDAVMYLLRTATERSRLRNLGYQVIQSDKEAARDIIKTTLPDYVRAIVGETEIEVMRSRIHTLPPSGRRTLEPRDFLEALGIFLLVVIATFPVVLPFLMLRSTPLALLSSRVIAISMLFILGFALGRYAGYRAPLYTGLAMAALGIALVAAVIALGG</sequence>
<gene>
    <name evidence="2" type="ORF">SAMN05443245_4726</name>
</gene>
<reference evidence="3" key="1">
    <citation type="submission" date="2016-10" db="EMBL/GenBank/DDBJ databases">
        <authorList>
            <person name="Varghese N."/>
        </authorList>
    </citation>
    <scope>NUCLEOTIDE SEQUENCE [LARGE SCALE GENOMIC DNA]</scope>
    <source>
        <strain evidence="3">GAS106B</strain>
    </source>
</reference>
<keyword evidence="1" id="KW-0812">Transmembrane</keyword>
<proteinExistence type="predicted"/>
<feature type="transmembrane region" description="Helical" evidence="1">
    <location>
        <begin position="189"/>
        <end position="211"/>
    </location>
</feature>